<feature type="region of interest" description="Disordered" evidence="1">
    <location>
        <begin position="19"/>
        <end position="47"/>
    </location>
</feature>
<dbReference type="EMBL" id="SRLO01001263">
    <property type="protein sequence ID" value="TNN39625.1"/>
    <property type="molecule type" value="Genomic_DNA"/>
</dbReference>
<accession>A0A4Z2FFF7</accession>
<gene>
    <name evidence="2" type="ORF">EYF80_050200</name>
</gene>
<feature type="compositionally biased region" description="Polar residues" evidence="1">
    <location>
        <begin position="22"/>
        <end position="36"/>
    </location>
</feature>
<name>A0A4Z2FFF7_9TELE</name>
<dbReference type="Proteomes" id="UP000314294">
    <property type="component" value="Unassembled WGS sequence"/>
</dbReference>
<evidence type="ECO:0000313" key="2">
    <source>
        <dbReference type="EMBL" id="TNN39625.1"/>
    </source>
</evidence>
<evidence type="ECO:0000256" key="1">
    <source>
        <dbReference type="SAM" id="MobiDB-lite"/>
    </source>
</evidence>
<evidence type="ECO:0000313" key="3">
    <source>
        <dbReference type="Proteomes" id="UP000314294"/>
    </source>
</evidence>
<reference evidence="2 3" key="1">
    <citation type="submission" date="2019-03" db="EMBL/GenBank/DDBJ databases">
        <title>First draft genome of Liparis tanakae, snailfish: a comprehensive survey of snailfish specific genes.</title>
        <authorList>
            <person name="Kim W."/>
            <person name="Song I."/>
            <person name="Jeong J.-H."/>
            <person name="Kim D."/>
            <person name="Kim S."/>
            <person name="Ryu S."/>
            <person name="Song J.Y."/>
            <person name="Lee S.K."/>
        </authorList>
    </citation>
    <scope>NUCLEOTIDE SEQUENCE [LARGE SCALE GENOMIC DNA]</scope>
    <source>
        <tissue evidence="2">Muscle</tissue>
    </source>
</reference>
<dbReference type="AlphaFoldDB" id="A0A4Z2FFF7"/>
<protein>
    <submittedName>
        <fullName evidence="2">Uncharacterized protein</fullName>
    </submittedName>
</protein>
<comment type="caution">
    <text evidence="2">The sequence shown here is derived from an EMBL/GenBank/DDBJ whole genome shotgun (WGS) entry which is preliminary data.</text>
</comment>
<proteinExistence type="predicted"/>
<sequence>MLRKQEVMTPRARWFCQKPQVEKSTPCASRNSSPVQLETGRRDGDVEAATEVQPRELVHLQSLKNAAVNNNVNDNVNNNDDVNNDVNNNDMLAMATTVWSAEMASAMAVAV</sequence>
<keyword evidence="3" id="KW-1185">Reference proteome</keyword>
<organism evidence="2 3">
    <name type="scientific">Liparis tanakae</name>
    <name type="common">Tanaka's snailfish</name>
    <dbReference type="NCBI Taxonomy" id="230148"/>
    <lineage>
        <taxon>Eukaryota</taxon>
        <taxon>Metazoa</taxon>
        <taxon>Chordata</taxon>
        <taxon>Craniata</taxon>
        <taxon>Vertebrata</taxon>
        <taxon>Euteleostomi</taxon>
        <taxon>Actinopterygii</taxon>
        <taxon>Neopterygii</taxon>
        <taxon>Teleostei</taxon>
        <taxon>Neoteleostei</taxon>
        <taxon>Acanthomorphata</taxon>
        <taxon>Eupercaria</taxon>
        <taxon>Perciformes</taxon>
        <taxon>Cottioidei</taxon>
        <taxon>Cottales</taxon>
        <taxon>Liparidae</taxon>
        <taxon>Liparis</taxon>
    </lineage>
</organism>